<evidence type="ECO:0000313" key="2">
    <source>
        <dbReference type="EMBL" id="TPX11222.1"/>
    </source>
</evidence>
<dbReference type="Pfam" id="PF08728">
    <property type="entry name" value="CRT10"/>
    <property type="match status" value="1"/>
</dbReference>
<dbReference type="Proteomes" id="UP000319257">
    <property type="component" value="Unassembled WGS sequence"/>
</dbReference>
<dbReference type="AlphaFoldDB" id="A0A507AMW5"/>
<evidence type="ECO:0000256" key="1">
    <source>
        <dbReference type="SAM" id="MobiDB-lite"/>
    </source>
</evidence>
<dbReference type="STRING" id="1093900.A0A507AMW5"/>
<protein>
    <submittedName>
        <fullName evidence="2">Uncharacterized protein</fullName>
    </submittedName>
</protein>
<dbReference type="RefSeq" id="XP_030992933.1">
    <property type="nucleotide sequence ID" value="XM_031133062.1"/>
</dbReference>
<evidence type="ECO:0000313" key="3">
    <source>
        <dbReference type="Proteomes" id="UP000319257"/>
    </source>
</evidence>
<organism evidence="2 3">
    <name type="scientific">Thyridium curvatum</name>
    <dbReference type="NCBI Taxonomy" id="1093900"/>
    <lineage>
        <taxon>Eukaryota</taxon>
        <taxon>Fungi</taxon>
        <taxon>Dikarya</taxon>
        <taxon>Ascomycota</taxon>
        <taxon>Pezizomycotina</taxon>
        <taxon>Sordariomycetes</taxon>
        <taxon>Sordariomycetidae</taxon>
        <taxon>Thyridiales</taxon>
        <taxon>Thyridiaceae</taxon>
        <taxon>Thyridium</taxon>
    </lineage>
</organism>
<comment type="caution">
    <text evidence="2">The sequence shown here is derived from an EMBL/GenBank/DDBJ whole genome shotgun (WGS) entry which is preliminary data.</text>
</comment>
<feature type="compositionally biased region" description="Acidic residues" evidence="1">
    <location>
        <begin position="58"/>
        <end position="80"/>
    </location>
</feature>
<gene>
    <name evidence="2" type="ORF">E0L32_001040</name>
</gene>
<feature type="region of interest" description="Disordered" evidence="1">
    <location>
        <begin position="52"/>
        <end position="116"/>
    </location>
</feature>
<dbReference type="GeneID" id="41968487"/>
<dbReference type="InterPro" id="IPR014839">
    <property type="entry name" value="Crt10"/>
</dbReference>
<dbReference type="OrthoDB" id="5591786at2759"/>
<feature type="region of interest" description="Disordered" evidence="1">
    <location>
        <begin position="651"/>
        <end position="674"/>
    </location>
</feature>
<accession>A0A507AMW5</accession>
<feature type="compositionally biased region" description="Polar residues" evidence="1">
    <location>
        <begin position="101"/>
        <end position="114"/>
    </location>
</feature>
<sequence>MAEDRRKKIQHTDWGPGFSKLYIDTFERQTSENRFGPDAHRRIQQRLNVQAMAWVADAESDESDDDDADDGDDDDNDEQDSNGSEQTAGSGGHLDAGGEQSEASNTVSSGSARSTGKRKIPIIARRRINLTALSQHYDLYFAAYQKDIYVYQPQQALQILGRPLLVLSPEQSPAACQVGGHIDVDHHHQVNHLIVGELGNKEVLLYAFDDGDVVAYYTSAIATYCTRKQERRSQTTVPQPFFCDTVGKSAWGLAIHRQSRLIAVSSNLHEVTVFAFALKRKKSDRLETRVPTAESSNRPSQSLCVLEPRELETRLRSRERTWRILLPVGTDGSNLSSISFMDDEDGEAERIAAHDIFGTCWLLDIWRVGSTTIRLPPTSIRLLLNIDENTSQLLVRDRLATMESELGIPFIDPSPRIGEEMELSDCEATDERDVLVSDDSYARWHKVQVRNRHSDICKACIDFDLEAQQGYRQELIAVPNLGYSYRFDNKTQLLNILERSPDRKGQVTASTLGKVPVGSISPNLLKNWVILRTYDLSAELSTLDPRDPIVFCDKIVSEYMEENDDMSLDWMDTYSEQLYMLLHVPELNLVVAGSSCGRVALLRLTRPPPGKLPRAGFRIEWILPRKSDEERGLRPRVSLAGMAVSPVREPGARGLDLAPAGGPGRADAPHRRPRLPTYPRRWRLLLHYVDHTILQYTIQAEEPRAEDSLIF</sequence>
<name>A0A507AMW5_9PEZI</name>
<reference evidence="2 3" key="1">
    <citation type="submission" date="2019-06" db="EMBL/GenBank/DDBJ databases">
        <title>Draft genome sequence of the filamentous fungus Phialemoniopsis curvata isolated from diesel fuel.</title>
        <authorList>
            <person name="Varaljay V.A."/>
            <person name="Lyon W.J."/>
            <person name="Crouch A.L."/>
            <person name="Drake C.E."/>
            <person name="Hollomon J.M."/>
            <person name="Nadeau L.J."/>
            <person name="Nunn H.S."/>
            <person name="Stevenson B.S."/>
            <person name="Bojanowski C.L."/>
            <person name="Crookes-Goodson W.J."/>
        </authorList>
    </citation>
    <scope>NUCLEOTIDE SEQUENCE [LARGE SCALE GENOMIC DNA]</scope>
    <source>
        <strain evidence="2 3">D216</strain>
    </source>
</reference>
<dbReference type="EMBL" id="SKBQ01000004">
    <property type="protein sequence ID" value="TPX11222.1"/>
    <property type="molecule type" value="Genomic_DNA"/>
</dbReference>
<keyword evidence="3" id="KW-1185">Reference proteome</keyword>
<proteinExistence type="predicted"/>
<dbReference type="InParanoid" id="A0A507AMW5"/>